<dbReference type="AlphaFoldDB" id="A0A0C3PQP1"/>
<dbReference type="EMBL" id="KN840466">
    <property type="protein sequence ID" value="KIP09458.1"/>
    <property type="molecule type" value="Genomic_DNA"/>
</dbReference>
<evidence type="ECO:0000313" key="2">
    <source>
        <dbReference type="Proteomes" id="UP000053257"/>
    </source>
</evidence>
<dbReference type="HOGENOM" id="CLU_858345_0_0_1"/>
<reference evidence="1 2" key="1">
    <citation type="journal article" date="2014" name="PLoS Genet.">
        <title>Analysis of the Phlebiopsis gigantea genome, transcriptome and secretome provides insight into its pioneer colonization strategies of wood.</title>
        <authorList>
            <person name="Hori C."/>
            <person name="Ishida T."/>
            <person name="Igarashi K."/>
            <person name="Samejima M."/>
            <person name="Suzuki H."/>
            <person name="Master E."/>
            <person name="Ferreira P."/>
            <person name="Ruiz-Duenas F.J."/>
            <person name="Held B."/>
            <person name="Canessa P."/>
            <person name="Larrondo L.F."/>
            <person name="Schmoll M."/>
            <person name="Druzhinina I.S."/>
            <person name="Kubicek C.P."/>
            <person name="Gaskell J.A."/>
            <person name="Kersten P."/>
            <person name="St John F."/>
            <person name="Glasner J."/>
            <person name="Sabat G."/>
            <person name="Splinter BonDurant S."/>
            <person name="Syed K."/>
            <person name="Yadav J."/>
            <person name="Mgbeahuruike A.C."/>
            <person name="Kovalchuk A."/>
            <person name="Asiegbu F.O."/>
            <person name="Lackner G."/>
            <person name="Hoffmeister D."/>
            <person name="Rencoret J."/>
            <person name="Gutierrez A."/>
            <person name="Sun H."/>
            <person name="Lindquist E."/>
            <person name="Barry K."/>
            <person name="Riley R."/>
            <person name="Grigoriev I.V."/>
            <person name="Henrissat B."/>
            <person name="Kues U."/>
            <person name="Berka R.M."/>
            <person name="Martinez A.T."/>
            <person name="Covert S.F."/>
            <person name="Blanchette R.A."/>
            <person name="Cullen D."/>
        </authorList>
    </citation>
    <scope>NUCLEOTIDE SEQUENCE [LARGE SCALE GENOMIC DNA]</scope>
    <source>
        <strain evidence="1 2">11061_1 CR5-6</strain>
    </source>
</reference>
<accession>A0A0C3PQP1</accession>
<dbReference type="Proteomes" id="UP000053257">
    <property type="component" value="Unassembled WGS sequence"/>
</dbReference>
<evidence type="ECO:0000313" key="1">
    <source>
        <dbReference type="EMBL" id="KIP09458.1"/>
    </source>
</evidence>
<gene>
    <name evidence="1" type="ORF">PHLGIDRAFT_126330</name>
</gene>
<proteinExistence type="predicted"/>
<dbReference type="OrthoDB" id="2576082at2759"/>
<keyword evidence="2" id="KW-1185">Reference proteome</keyword>
<sequence length="342" mass="35906">MVAHNVTVEDSSPLLIYSAGWVDSPNGSPDYHNYTGYAYPDFASSHQTNGTASFDFAFNGTAIYVFGTQHSIGGPFNVVLTDTDISGASTNTIDSSSGTSEGAATTYQSLLYSHTGLTAGTPHNLHLTNGGKGQFDLDFLVVQSDVAAASGSILNGTIDDADPAFTFGGGAWKELKSDGNIVTKYWNNGTERVSPEIGTTAKLDFTGNGVEIHGTWFVGNFSVVLDGQSYGTVVSHTNLTGGMYNRPRELLWFADGLSAGNHTVEMTNLGFVSGTIGVKFLSIDYAVVYSASAADGTSAPTTTASGSSGAQQTGDGHARAILPYNAALFMFFLCMIARIRLL</sequence>
<protein>
    <submittedName>
        <fullName evidence="1">Uncharacterized protein</fullName>
    </submittedName>
</protein>
<organism evidence="1 2">
    <name type="scientific">Phlebiopsis gigantea (strain 11061_1 CR5-6)</name>
    <name type="common">White-rot fungus</name>
    <name type="synonym">Peniophora gigantea</name>
    <dbReference type="NCBI Taxonomy" id="745531"/>
    <lineage>
        <taxon>Eukaryota</taxon>
        <taxon>Fungi</taxon>
        <taxon>Dikarya</taxon>
        <taxon>Basidiomycota</taxon>
        <taxon>Agaricomycotina</taxon>
        <taxon>Agaricomycetes</taxon>
        <taxon>Polyporales</taxon>
        <taxon>Phanerochaetaceae</taxon>
        <taxon>Phlebiopsis</taxon>
    </lineage>
</organism>
<dbReference type="Gene3D" id="2.60.120.260">
    <property type="entry name" value="Galactose-binding domain-like"/>
    <property type="match status" value="2"/>
</dbReference>
<name>A0A0C3PQP1_PHLG1</name>